<dbReference type="AlphaFoldDB" id="A0A3D9ICX5"/>
<gene>
    <name evidence="1" type="ORF">DFP98_13194</name>
</gene>
<keyword evidence="2" id="KW-1185">Reference proteome</keyword>
<dbReference type="EMBL" id="QRDZ01000031">
    <property type="protein sequence ID" value="RED59500.1"/>
    <property type="molecule type" value="Genomic_DNA"/>
</dbReference>
<evidence type="ECO:0000313" key="2">
    <source>
        <dbReference type="Proteomes" id="UP000256977"/>
    </source>
</evidence>
<protein>
    <submittedName>
        <fullName evidence="1">Uncharacterized protein</fullName>
    </submittedName>
</protein>
<dbReference type="Proteomes" id="UP000256977">
    <property type="component" value="Unassembled WGS sequence"/>
</dbReference>
<organism evidence="1 2">
    <name type="scientific">Cohnella phaseoli</name>
    <dbReference type="NCBI Taxonomy" id="456490"/>
    <lineage>
        <taxon>Bacteria</taxon>
        <taxon>Bacillati</taxon>
        <taxon>Bacillota</taxon>
        <taxon>Bacilli</taxon>
        <taxon>Bacillales</taxon>
        <taxon>Paenibacillaceae</taxon>
        <taxon>Cohnella</taxon>
    </lineage>
</organism>
<evidence type="ECO:0000313" key="1">
    <source>
        <dbReference type="EMBL" id="RED59500.1"/>
    </source>
</evidence>
<name>A0A3D9ICX5_9BACL</name>
<dbReference type="OrthoDB" id="2433869at2"/>
<sequence length="442" mass="49006">MKRYILSMALGVFAVGAIGTYYASGTEGDAPLYKLVTLEGDVQEAANMQLGGHYIGGVGSKALELTVAGTKYQLAPSFYEKYLQDNRFLTTQYEDMKALKQEHRNFMRGRSSIDSFYRDSDWVIYADAVLYDPSSEYDWRSELRMDVLEEATGKVAKHRIDLDESNIEWFRVNDVQRIGDEVHILAQVRQRAKLPEGGWKSLSEEFRDYVVDLGSGKLLRRDVLMSEQLKATAGTSGTSEAEPAANVIRSDLSLSIAPSERTSQPSEYVVLQMSRSSTTGGEGVKEKTTLVRKYAVYSYRTGKLTPLPESSTDISAYSHSQSELNGDILTVMYFDNRSLAIARYNVATETLDPDELTLTAKQAGGQSIKSVTLAQDRVYALLSSEDSSKAGLADSRQITAVVLDAGSGKTLYRGEAAYEGPADKAEEFRKKLWLTNIYANRS</sequence>
<dbReference type="RefSeq" id="WP_116064324.1">
    <property type="nucleotide sequence ID" value="NZ_QRDZ01000031.1"/>
</dbReference>
<comment type="caution">
    <text evidence="1">The sequence shown here is derived from an EMBL/GenBank/DDBJ whole genome shotgun (WGS) entry which is preliminary data.</text>
</comment>
<accession>A0A3D9ICX5</accession>
<reference evidence="1 2" key="1">
    <citation type="submission" date="2018-07" db="EMBL/GenBank/DDBJ databases">
        <title>Genomic Encyclopedia of Type Strains, Phase III (KMG-III): the genomes of soil and plant-associated and newly described type strains.</title>
        <authorList>
            <person name="Whitman W."/>
        </authorList>
    </citation>
    <scope>NUCLEOTIDE SEQUENCE [LARGE SCALE GENOMIC DNA]</scope>
    <source>
        <strain evidence="1 2">CECT 7287</strain>
    </source>
</reference>
<proteinExistence type="predicted"/>